<protein>
    <submittedName>
        <fullName evidence="1">Uncharacterized protein</fullName>
    </submittedName>
</protein>
<proteinExistence type="predicted"/>
<dbReference type="Proteomes" id="UP001054945">
    <property type="component" value="Unassembled WGS sequence"/>
</dbReference>
<sequence>MNIPSTSTSASACRVLVYPERIKFADSNVIAEEDPDSEELSFNASEQLTTEDERDSLNALTLILLTTELTKSATTIDLVKMIDLPAATAQPLYLGVEFYTPFIFPLIFDSGGWDFVPSLINQMGDSSAPDPGTKPASSFEIKNVGKLINE</sequence>
<accession>A0AAV4UB56</accession>
<dbReference type="EMBL" id="BPLR01012582">
    <property type="protein sequence ID" value="GIY54950.1"/>
    <property type="molecule type" value="Genomic_DNA"/>
</dbReference>
<comment type="caution">
    <text evidence="1">The sequence shown here is derived from an EMBL/GenBank/DDBJ whole genome shotgun (WGS) entry which is preliminary data.</text>
</comment>
<keyword evidence="2" id="KW-1185">Reference proteome</keyword>
<evidence type="ECO:0000313" key="2">
    <source>
        <dbReference type="Proteomes" id="UP001054945"/>
    </source>
</evidence>
<reference evidence="1 2" key="1">
    <citation type="submission" date="2021-06" db="EMBL/GenBank/DDBJ databases">
        <title>Caerostris extrusa draft genome.</title>
        <authorList>
            <person name="Kono N."/>
            <person name="Arakawa K."/>
        </authorList>
    </citation>
    <scope>NUCLEOTIDE SEQUENCE [LARGE SCALE GENOMIC DNA]</scope>
</reference>
<gene>
    <name evidence="1" type="ORF">CEXT_582331</name>
</gene>
<organism evidence="1 2">
    <name type="scientific">Caerostris extrusa</name>
    <name type="common">Bark spider</name>
    <name type="synonym">Caerostris bankana</name>
    <dbReference type="NCBI Taxonomy" id="172846"/>
    <lineage>
        <taxon>Eukaryota</taxon>
        <taxon>Metazoa</taxon>
        <taxon>Ecdysozoa</taxon>
        <taxon>Arthropoda</taxon>
        <taxon>Chelicerata</taxon>
        <taxon>Arachnida</taxon>
        <taxon>Araneae</taxon>
        <taxon>Araneomorphae</taxon>
        <taxon>Entelegynae</taxon>
        <taxon>Araneoidea</taxon>
        <taxon>Araneidae</taxon>
        <taxon>Caerostris</taxon>
    </lineage>
</organism>
<evidence type="ECO:0000313" key="1">
    <source>
        <dbReference type="EMBL" id="GIY54950.1"/>
    </source>
</evidence>
<name>A0AAV4UB56_CAEEX</name>
<dbReference type="AlphaFoldDB" id="A0AAV4UB56"/>